<dbReference type="EMBL" id="BGPR01000377">
    <property type="protein sequence ID" value="GBM16602.1"/>
    <property type="molecule type" value="Genomic_DNA"/>
</dbReference>
<accession>A0A4Y2DIL8</accession>
<name>A0A4Y2DIL8_ARAVE</name>
<dbReference type="Proteomes" id="UP000499080">
    <property type="component" value="Unassembled WGS sequence"/>
</dbReference>
<sequence length="220" mass="24400">MFSVSSSIQKLICCKKVVHRLAAMFQNKGPYIEHLQAVTLTFFSIQRIASSNSEPNGGINWKSVELLEKLEFQKNSDHRAEGLVSANRELLNFQASSTYKCLPRWLLGGNRKRSCPDLPRHTGPLIDTRCNSSSTEAGVLIAHHQATAQPFPKEVRTITGAVNSTPIIAIPEARTRFLIRRPLIRVLAMPPMLDTTADERNLPSPPGLPIGIFSISFKLS</sequence>
<proteinExistence type="predicted"/>
<reference evidence="1 2" key="1">
    <citation type="journal article" date="2019" name="Sci. Rep.">
        <title>Orb-weaving spider Araneus ventricosus genome elucidates the spidroin gene catalogue.</title>
        <authorList>
            <person name="Kono N."/>
            <person name="Nakamura H."/>
            <person name="Ohtoshi R."/>
            <person name="Moran D.A.P."/>
            <person name="Shinohara A."/>
            <person name="Yoshida Y."/>
            <person name="Fujiwara M."/>
            <person name="Mori M."/>
            <person name="Tomita M."/>
            <person name="Arakawa K."/>
        </authorList>
    </citation>
    <scope>NUCLEOTIDE SEQUENCE [LARGE SCALE GENOMIC DNA]</scope>
</reference>
<evidence type="ECO:0000313" key="1">
    <source>
        <dbReference type="EMBL" id="GBM16602.1"/>
    </source>
</evidence>
<gene>
    <name evidence="1" type="ORF">AVEN_88948_1</name>
</gene>
<dbReference type="AlphaFoldDB" id="A0A4Y2DIL8"/>
<evidence type="ECO:0000313" key="2">
    <source>
        <dbReference type="Proteomes" id="UP000499080"/>
    </source>
</evidence>
<keyword evidence="2" id="KW-1185">Reference proteome</keyword>
<comment type="caution">
    <text evidence="1">The sequence shown here is derived from an EMBL/GenBank/DDBJ whole genome shotgun (WGS) entry which is preliminary data.</text>
</comment>
<protein>
    <submittedName>
        <fullName evidence="1">Uncharacterized protein</fullName>
    </submittedName>
</protein>
<organism evidence="1 2">
    <name type="scientific">Araneus ventricosus</name>
    <name type="common">Orbweaver spider</name>
    <name type="synonym">Epeira ventricosa</name>
    <dbReference type="NCBI Taxonomy" id="182803"/>
    <lineage>
        <taxon>Eukaryota</taxon>
        <taxon>Metazoa</taxon>
        <taxon>Ecdysozoa</taxon>
        <taxon>Arthropoda</taxon>
        <taxon>Chelicerata</taxon>
        <taxon>Arachnida</taxon>
        <taxon>Araneae</taxon>
        <taxon>Araneomorphae</taxon>
        <taxon>Entelegynae</taxon>
        <taxon>Araneoidea</taxon>
        <taxon>Araneidae</taxon>
        <taxon>Araneus</taxon>
    </lineage>
</organism>